<feature type="compositionally biased region" description="Polar residues" evidence="4">
    <location>
        <begin position="263"/>
        <end position="274"/>
    </location>
</feature>
<dbReference type="GO" id="GO:0019901">
    <property type="term" value="F:protein kinase binding"/>
    <property type="evidence" value="ECO:0007669"/>
    <property type="project" value="TreeGrafter"/>
</dbReference>
<dbReference type="SUPFAM" id="SSF52058">
    <property type="entry name" value="L domain-like"/>
    <property type="match status" value="2"/>
</dbReference>
<dbReference type="Gene3D" id="6.10.250.3180">
    <property type="match status" value="1"/>
</dbReference>
<feature type="region of interest" description="Disordered" evidence="4">
    <location>
        <begin position="33"/>
        <end position="205"/>
    </location>
</feature>
<feature type="compositionally biased region" description="Basic and acidic residues" evidence="4">
    <location>
        <begin position="140"/>
        <end position="157"/>
    </location>
</feature>
<dbReference type="GO" id="GO:0043113">
    <property type="term" value="P:receptor clustering"/>
    <property type="evidence" value="ECO:0007669"/>
    <property type="project" value="TreeGrafter"/>
</dbReference>
<dbReference type="InterPro" id="IPR003591">
    <property type="entry name" value="Leu-rich_rpt_typical-subtyp"/>
</dbReference>
<dbReference type="GO" id="GO:0014069">
    <property type="term" value="C:postsynaptic density"/>
    <property type="evidence" value="ECO:0007669"/>
    <property type="project" value="TreeGrafter"/>
</dbReference>
<evidence type="ECO:0000256" key="3">
    <source>
        <dbReference type="PROSITE-ProRule" id="PRU00649"/>
    </source>
</evidence>
<feature type="compositionally biased region" description="Basic and acidic residues" evidence="4">
    <location>
        <begin position="496"/>
        <end position="509"/>
    </location>
</feature>
<dbReference type="SUPFAM" id="SSF47676">
    <property type="entry name" value="Conserved domain common to transcription factors TFIIS, elongin A, CRSP70"/>
    <property type="match status" value="1"/>
</dbReference>
<feature type="region of interest" description="Disordered" evidence="4">
    <location>
        <begin position="255"/>
        <end position="274"/>
    </location>
</feature>
<keyword evidence="2" id="KW-0677">Repeat</keyword>
<dbReference type="GO" id="GO:0006368">
    <property type="term" value="P:transcription elongation by RNA polymerase II"/>
    <property type="evidence" value="ECO:0007669"/>
    <property type="project" value="InterPro"/>
</dbReference>
<feature type="compositionally biased region" description="Polar residues" evidence="4">
    <location>
        <begin position="520"/>
        <end position="530"/>
    </location>
</feature>
<evidence type="ECO:0000256" key="4">
    <source>
        <dbReference type="SAM" id="MobiDB-lite"/>
    </source>
</evidence>
<evidence type="ECO:0000256" key="1">
    <source>
        <dbReference type="ARBA" id="ARBA00022614"/>
    </source>
</evidence>
<dbReference type="SMART" id="SM00369">
    <property type="entry name" value="LRR_TYP"/>
    <property type="match status" value="11"/>
</dbReference>
<evidence type="ECO:0000313" key="7">
    <source>
        <dbReference type="Proteomes" id="UP001239994"/>
    </source>
</evidence>
<feature type="compositionally biased region" description="Basic and acidic residues" evidence="4">
    <location>
        <begin position="174"/>
        <end position="205"/>
    </location>
</feature>
<comment type="subcellular location">
    <subcellularLocation>
        <location evidence="3">Nucleus</location>
    </subcellularLocation>
</comment>
<proteinExistence type="predicted"/>
<dbReference type="GO" id="GO:0016323">
    <property type="term" value="C:basolateral plasma membrane"/>
    <property type="evidence" value="ECO:0007669"/>
    <property type="project" value="TreeGrafter"/>
</dbReference>
<dbReference type="InterPro" id="IPR017923">
    <property type="entry name" value="TFIIS_N"/>
</dbReference>
<organism evidence="6 7">
    <name type="scientific">Electrophorus voltai</name>
    <dbReference type="NCBI Taxonomy" id="2609070"/>
    <lineage>
        <taxon>Eukaryota</taxon>
        <taxon>Metazoa</taxon>
        <taxon>Chordata</taxon>
        <taxon>Craniata</taxon>
        <taxon>Vertebrata</taxon>
        <taxon>Euteleostomi</taxon>
        <taxon>Actinopterygii</taxon>
        <taxon>Neopterygii</taxon>
        <taxon>Teleostei</taxon>
        <taxon>Ostariophysi</taxon>
        <taxon>Gymnotiformes</taxon>
        <taxon>Gymnotoidei</taxon>
        <taxon>Gymnotidae</taxon>
        <taxon>Electrophorus</taxon>
    </lineage>
</organism>
<feature type="compositionally biased region" description="Basic and acidic residues" evidence="4">
    <location>
        <begin position="49"/>
        <end position="61"/>
    </location>
</feature>
<keyword evidence="1" id="KW-0433">Leucine-rich repeat</keyword>
<dbReference type="PANTHER" id="PTHR23119">
    <property type="entry name" value="DISCS LARGE"/>
    <property type="match status" value="1"/>
</dbReference>
<dbReference type="GO" id="GO:0005912">
    <property type="term" value="C:adherens junction"/>
    <property type="evidence" value="ECO:0007669"/>
    <property type="project" value="TreeGrafter"/>
</dbReference>
<evidence type="ECO:0000259" key="5">
    <source>
        <dbReference type="PROSITE" id="PS51319"/>
    </source>
</evidence>
<evidence type="ECO:0000256" key="2">
    <source>
        <dbReference type="ARBA" id="ARBA00022737"/>
    </source>
</evidence>
<dbReference type="InterPro" id="IPR010684">
    <property type="entry name" value="RNA_pol_II_trans_fac_SIII_A"/>
</dbReference>
<dbReference type="EMBL" id="JAROKS010000020">
    <property type="protein sequence ID" value="KAK1791396.1"/>
    <property type="molecule type" value="Genomic_DNA"/>
</dbReference>
<feature type="compositionally biased region" description="Basic and acidic residues" evidence="4">
    <location>
        <begin position="102"/>
        <end position="123"/>
    </location>
</feature>
<name>A0AAD8Z4L8_9TELE</name>
<dbReference type="InterPro" id="IPR032675">
    <property type="entry name" value="LRR_dom_sf"/>
</dbReference>
<dbReference type="GO" id="GO:0098887">
    <property type="term" value="P:neurotransmitter receptor transport, endosome to postsynaptic membrane"/>
    <property type="evidence" value="ECO:0007669"/>
    <property type="project" value="TreeGrafter"/>
</dbReference>
<accession>A0AAD8Z4L8</accession>
<keyword evidence="7" id="KW-1185">Reference proteome</keyword>
<gene>
    <name evidence="6" type="ORF">P4O66_013415</name>
</gene>
<sequence length="1079" mass="122434">ETGIGKVVNSFRKHDDAGEMAKMLVHRWKKLVPKEPSSSNVVQLQSPSMKEEVQQTGKEENSEASGSTKTSEAKHKNENIGLECKPSKKIDSKSKFKQTVIKSKDCTDGEKKDCTKKDSDVGHKPQTPKKSSKEMLASGYHKEKKDCEQKNIAKDSDVMNTQLPKNSNKHKNSHLKEDDLCERQREKKRDALKKRDHEEKKRTEKVLEVGRDPEIEEFEMPSMSFEAYLNYDREAPKRKKRACDRNLKHLKTNQKEDGKVREVSNTTPSDSAMESSITLVGSKGSVLDLLKVPLPVISPESEDLSQYQYLTEKKVQKATDTYEEAAVFTGQRLNKKMQVYSGSKAAYLPTMMTLYQQCIRTLQNNIDSLYEIGGVPFELLEPVLERCRPEQLLRIEDCNPVYIGVTDHLWERHCRRDFRNAQLEEYEAWREMYLRLSEEREHKLQQLTRSIVSAHSGKPKGRQVKMAFIHSAAKPPRNVRMQQELHGTASPGFPHPADKASGKSQEGRGRPCFSEPSKPPSTSSGNNQSQDPRKIKMVIMDYPPVMFQCIPLWRCNRHVELIDKRHCSLLYVPDEIFRYSRSLEELLLDANQLRDLPKQFFQLVKLRKLGLSDNEIQRLPPEIANFMQLVELDVSRNDIIEIPETISYCKALQVADFSGNPLTRLPQTFPELRNLTCLSINDISLQALPDNIGNLCNLVSLELRENMLTYLPESLCQLHRLEELDLGTNELYTLPETIGCLVSLKELWLDGNQLAELPSELGSMKNLLCLDVSENKLEHLPEELAGLLSLTDLLVSQNLLETLPEGIGRLKQLSILKADQNRLVQLPESIGGCESLTELVLTENQLLSLPRSIGKLKKLSNFNCDRNRLTTLPKEIGGCSSLNVLCVRDNCLIRIPSELSQATELHVFDVSGNRLAFLPMSLTTLRLKALWLSENQSQPLLTFQTDVDPNTREKVLTCVLLPQQSCELDRDSDNLARCGAMENLVNDMADDTWDNRTINRISAIRFIEEEEGDDDDDEEKVGGAVPLGTFLRRATPHPGELRTMKKVVENLRNDMIAAKGLDSNKNEVNNAVDRVTTSV</sequence>
<evidence type="ECO:0000313" key="6">
    <source>
        <dbReference type="EMBL" id="KAK1791396.1"/>
    </source>
</evidence>
<dbReference type="Pfam" id="PF06881">
    <property type="entry name" value="Elongin_A"/>
    <property type="match status" value="1"/>
</dbReference>
<dbReference type="FunFam" id="3.80.10.10:FF:000423">
    <property type="entry name" value="Leucine rich repeat containing 1"/>
    <property type="match status" value="1"/>
</dbReference>
<dbReference type="GO" id="GO:0070449">
    <property type="term" value="C:elongin complex"/>
    <property type="evidence" value="ECO:0007669"/>
    <property type="project" value="InterPro"/>
</dbReference>
<dbReference type="GO" id="GO:0098609">
    <property type="term" value="P:cell-cell adhesion"/>
    <property type="evidence" value="ECO:0007669"/>
    <property type="project" value="TreeGrafter"/>
</dbReference>
<dbReference type="SMART" id="SM00364">
    <property type="entry name" value="LRR_BAC"/>
    <property type="match status" value="11"/>
</dbReference>
<dbReference type="Pfam" id="PF08711">
    <property type="entry name" value="Med26"/>
    <property type="match status" value="1"/>
</dbReference>
<keyword evidence="3" id="KW-0539">Nucleus</keyword>
<dbReference type="PANTHER" id="PTHR23119:SF58">
    <property type="entry name" value="LEUCINE RICH REPEAT CONTAINING 1"/>
    <property type="match status" value="1"/>
</dbReference>
<dbReference type="PROSITE" id="PS51450">
    <property type="entry name" value="LRR"/>
    <property type="match status" value="2"/>
</dbReference>
<feature type="compositionally biased region" description="Basic and acidic residues" evidence="4">
    <location>
        <begin position="85"/>
        <end position="94"/>
    </location>
</feature>
<dbReference type="InterPro" id="IPR001611">
    <property type="entry name" value="Leu-rich_rpt"/>
</dbReference>
<dbReference type="GO" id="GO:0045211">
    <property type="term" value="C:postsynaptic membrane"/>
    <property type="evidence" value="ECO:0007669"/>
    <property type="project" value="TreeGrafter"/>
</dbReference>
<feature type="domain" description="TFIIS N-terminal" evidence="5">
    <location>
        <begin position="1"/>
        <end position="35"/>
    </location>
</feature>
<feature type="non-terminal residue" evidence="6">
    <location>
        <position position="1"/>
    </location>
</feature>
<dbReference type="InterPro" id="IPR035441">
    <property type="entry name" value="TFIIS/LEDGF_dom_sf"/>
</dbReference>
<feature type="compositionally biased region" description="Polar residues" evidence="4">
    <location>
        <begin position="36"/>
        <end position="48"/>
    </location>
</feature>
<dbReference type="Gene3D" id="1.20.930.10">
    <property type="entry name" value="Conserved domain common to transcription factors TFIIS, elongin A, CRSP70"/>
    <property type="match status" value="1"/>
</dbReference>
<comment type="caution">
    <text evidence="6">The sequence shown here is derived from an EMBL/GenBank/DDBJ whole genome shotgun (WGS) entry which is preliminary data.</text>
</comment>
<dbReference type="Pfam" id="PF13855">
    <property type="entry name" value="LRR_8"/>
    <property type="match status" value="2"/>
</dbReference>
<dbReference type="GO" id="GO:0045197">
    <property type="term" value="P:establishment or maintenance of epithelial cell apical/basal polarity"/>
    <property type="evidence" value="ECO:0007669"/>
    <property type="project" value="TreeGrafter"/>
</dbReference>
<dbReference type="Proteomes" id="UP001239994">
    <property type="component" value="Unassembled WGS sequence"/>
</dbReference>
<dbReference type="FunFam" id="3.80.10.10:FF:000036">
    <property type="entry name" value="protein scribble homolog isoform X1"/>
    <property type="match status" value="1"/>
</dbReference>
<dbReference type="PROSITE" id="PS51319">
    <property type="entry name" value="TFIIS_N"/>
    <property type="match status" value="1"/>
</dbReference>
<protein>
    <recommendedName>
        <fullName evidence="5">TFIIS N-terminal domain-containing protein</fullName>
    </recommendedName>
</protein>
<dbReference type="InterPro" id="IPR050614">
    <property type="entry name" value="Synaptic_Scaffolding_LAP-MAGUK"/>
</dbReference>
<dbReference type="AlphaFoldDB" id="A0AAD8Z4L8"/>
<feature type="region of interest" description="Disordered" evidence="4">
    <location>
        <begin position="486"/>
        <end position="533"/>
    </location>
</feature>
<dbReference type="GO" id="GO:0098968">
    <property type="term" value="P:neurotransmitter receptor transport postsynaptic membrane to endosome"/>
    <property type="evidence" value="ECO:0007669"/>
    <property type="project" value="TreeGrafter"/>
</dbReference>
<dbReference type="Gene3D" id="3.80.10.10">
    <property type="entry name" value="Ribonuclease Inhibitor"/>
    <property type="match status" value="2"/>
</dbReference>
<reference evidence="6" key="1">
    <citation type="submission" date="2023-03" db="EMBL/GenBank/DDBJ databases">
        <title>Electrophorus voltai genome.</title>
        <authorList>
            <person name="Bian C."/>
        </authorList>
    </citation>
    <scope>NUCLEOTIDE SEQUENCE</scope>
    <source>
        <strain evidence="6">CB-2022</strain>
        <tissue evidence="6">Muscle</tissue>
    </source>
</reference>